<dbReference type="AlphaFoldDB" id="A0AAV4IUX6"/>
<proteinExistence type="predicted"/>
<evidence type="ECO:0000313" key="3">
    <source>
        <dbReference type="Proteomes" id="UP000762676"/>
    </source>
</evidence>
<dbReference type="EMBL" id="BMAT01013408">
    <property type="protein sequence ID" value="GFS12537.1"/>
    <property type="molecule type" value="Genomic_DNA"/>
</dbReference>
<comment type="caution">
    <text evidence="2">The sequence shown here is derived from an EMBL/GenBank/DDBJ whole genome shotgun (WGS) entry which is preliminary data.</text>
</comment>
<gene>
    <name evidence="2" type="ORF">ElyMa_006700100</name>
</gene>
<dbReference type="Proteomes" id="UP000762676">
    <property type="component" value="Unassembled WGS sequence"/>
</dbReference>
<feature type="compositionally biased region" description="Polar residues" evidence="1">
    <location>
        <begin position="125"/>
        <end position="141"/>
    </location>
</feature>
<dbReference type="PANTHER" id="PTHR33198">
    <property type="entry name" value="ANK_REP_REGION DOMAIN-CONTAINING PROTEIN-RELATED"/>
    <property type="match status" value="1"/>
</dbReference>
<evidence type="ECO:0000256" key="1">
    <source>
        <dbReference type="SAM" id="MobiDB-lite"/>
    </source>
</evidence>
<organism evidence="2 3">
    <name type="scientific">Elysia marginata</name>
    <dbReference type="NCBI Taxonomy" id="1093978"/>
    <lineage>
        <taxon>Eukaryota</taxon>
        <taxon>Metazoa</taxon>
        <taxon>Spiralia</taxon>
        <taxon>Lophotrochozoa</taxon>
        <taxon>Mollusca</taxon>
        <taxon>Gastropoda</taxon>
        <taxon>Heterobranchia</taxon>
        <taxon>Euthyneura</taxon>
        <taxon>Panpulmonata</taxon>
        <taxon>Sacoglossa</taxon>
        <taxon>Placobranchoidea</taxon>
        <taxon>Plakobranchidae</taxon>
        <taxon>Elysia</taxon>
    </lineage>
</organism>
<protein>
    <submittedName>
        <fullName evidence="2">Pol polyprotein</fullName>
    </submittedName>
</protein>
<reference evidence="2 3" key="1">
    <citation type="journal article" date="2021" name="Elife">
        <title>Chloroplast acquisition without the gene transfer in kleptoplastic sea slugs, Plakobranchus ocellatus.</title>
        <authorList>
            <person name="Maeda T."/>
            <person name="Takahashi S."/>
            <person name="Yoshida T."/>
            <person name="Shimamura S."/>
            <person name="Takaki Y."/>
            <person name="Nagai Y."/>
            <person name="Toyoda A."/>
            <person name="Suzuki Y."/>
            <person name="Arimoto A."/>
            <person name="Ishii H."/>
            <person name="Satoh N."/>
            <person name="Nishiyama T."/>
            <person name="Hasebe M."/>
            <person name="Maruyama T."/>
            <person name="Minagawa J."/>
            <person name="Obokata J."/>
            <person name="Shigenobu S."/>
        </authorList>
    </citation>
    <scope>NUCLEOTIDE SEQUENCE [LARGE SCALE GENOMIC DNA]</scope>
</reference>
<sequence length="189" mass="22105">MGKEADKIFSTFPDIETVADEDPEERFNQVLKHFDDYFVPKRNVVHERANFHNAVQKVESFVRELYELAEHCQFRADVRDESIRDQLVFGLRDKELTRKLQLESDLPLNKAIDMARNFETIESQVNSQSRMNIDSLSNHRFNPSRPRLHNRHSQKGRQKPNTNPSHGRSASKNKPSSSATPDRRMNRCN</sequence>
<accession>A0AAV4IUX6</accession>
<evidence type="ECO:0000313" key="2">
    <source>
        <dbReference type="EMBL" id="GFS12537.1"/>
    </source>
</evidence>
<feature type="region of interest" description="Disordered" evidence="1">
    <location>
        <begin position="125"/>
        <end position="189"/>
    </location>
</feature>
<feature type="compositionally biased region" description="Basic residues" evidence="1">
    <location>
        <begin position="146"/>
        <end position="158"/>
    </location>
</feature>
<name>A0AAV4IUX6_9GAST</name>
<keyword evidence="3" id="KW-1185">Reference proteome</keyword>
<feature type="compositionally biased region" description="Polar residues" evidence="1">
    <location>
        <begin position="159"/>
        <end position="180"/>
    </location>
</feature>